<dbReference type="InterPro" id="IPR015915">
    <property type="entry name" value="Kelch-typ_b-propeller"/>
</dbReference>
<dbReference type="GO" id="GO:0005524">
    <property type="term" value="F:ATP binding"/>
    <property type="evidence" value="ECO:0007669"/>
    <property type="project" value="UniProtKB-UniRule"/>
</dbReference>
<feature type="binding site" evidence="1">
    <location>
        <position position="79"/>
    </location>
    <ligand>
        <name>ATP</name>
        <dbReference type="ChEBI" id="CHEBI:30616"/>
    </ligand>
</feature>
<dbReference type="PANTHER" id="PTHR44329:SF214">
    <property type="entry name" value="PROTEIN KINASE DOMAIN-CONTAINING PROTEIN"/>
    <property type="match status" value="1"/>
</dbReference>
<dbReference type="GO" id="GO:0004674">
    <property type="term" value="F:protein serine/threonine kinase activity"/>
    <property type="evidence" value="ECO:0007669"/>
    <property type="project" value="TreeGrafter"/>
</dbReference>
<dbReference type="InterPro" id="IPR051681">
    <property type="entry name" value="Ser/Thr_Kinases-Pseudokinases"/>
</dbReference>
<dbReference type="Gene3D" id="2.120.10.80">
    <property type="entry name" value="Kelch-type beta propeller"/>
    <property type="match status" value="1"/>
</dbReference>
<keyword evidence="1" id="KW-0547">Nucleotide-binding</keyword>
<dbReference type="PROSITE" id="PS00107">
    <property type="entry name" value="PROTEIN_KINASE_ATP"/>
    <property type="match status" value="1"/>
</dbReference>
<dbReference type="Proteomes" id="UP001165289">
    <property type="component" value="Unassembled WGS sequence"/>
</dbReference>
<proteinExistence type="predicted"/>
<dbReference type="InterPro" id="IPR000719">
    <property type="entry name" value="Prot_kinase_dom"/>
</dbReference>
<reference evidence="3 4" key="1">
    <citation type="journal article" date="2023" name="BMC Biol.">
        <title>The compact genome of the sponge Oopsacas minuta (Hexactinellida) is lacking key metazoan core genes.</title>
        <authorList>
            <person name="Santini S."/>
            <person name="Schenkelaars Q."/>
            <person name="Jourda C."/>
            <person name="Duchesne M."/>
            <person name="Belahbib H."/>
            <person name="Rocher C."/>
            <person name="Selva M."/>
            <person name="Riesgo A."/>
            <person name="Vervoort M."/>
            <person name="Leys S.P."/>
            <person name="Kodjabachian L."/>
            <person name="Le Bivic A."/>
            <person name="Borchiellini C."/>
            <person name="Claverie J.M."/>
            <person name="Renard E."/>
        </authorList>
    </citation>
    <scope>NUCLEOTIDE SEQUENCE [LARGE SCALE GENOMIC DNA]</scope>
    <source>
        <strain evidence="3">SPO-2</strain>
    </source>
</reference>
<dbReference type="PANTHER" id="PTHR44329">
    <property type="entry name" value="SERINE/THREONINE-PROTEIN KINASE TNNI3K-RELATED"/>
    <property type="match status" value="1"/>
</dbReference>
<gene>
    <name evidence="3" type="ORF">LOD99_7773</name>
</gene>
<accession>A0AAV7JPH0</accession>
<dbReference type="AlphaFoldDB" id="A0AAV7JPH0"/>
<feature type="domain" description="Protein kinase" evidence="2">
    <location>
        <begin position="52"/>
        <end position="328"/>
    </location>
</feature>
<dbReference type="EMBL" id="JAKMXF010000310">
    <property type="protein sequence ID" value="KAI6650722.1"/>
    <property type="molecule type" value="Genomic_DNA"/>
</dbReference>
<evidence type="ECO:0000313" key="4">
    <source>
        <dbReference type="Proteomes" id="UP001165289"/>
    </source>
</evidence>
<dbReference type="SUPFAM" id="SSF56112">
    <property type="entry name" value="Protein kinase-like (PK-like)"/>
    <property type="match status" value="1"/>
</dbReference>
<dbReference type="InterPro" id="IPR017441">
    <property type="entry name" value="Protein_kinase_ATP_BS"/>
</dbReference>
<dbReference type="SUPFAM" id="SSF117281">
    <property type="entry name" value="Kelch motif"/>
    <property type="match status" value="1"/>
</dbReference>
<keyword evidence="4" id="KW-1185">Reference proteome</keyword>
<dbReference type="Pfam" id="PF07714">
    <property type="entry name" value="PK_Tyr_Ser-Thr"/>
    <property type="match status" value="1"/>
</dbReference>
<sequence length="784" mass="88483">MSVLEDQQSLPNDNTPEEKVKRMVEPINLFDHEERNNSPSLPLLTCEIESVQLLSVTVGSGAFSEISQVIWYGSYCAGKRINLFRVSPRAGNSDEAFLSYCERAMTLRHPNLVEFYGVFRPRTTCPILVTELMYCSLRHRINAVAYPTLTFIEKCNIAYSTICALTYLHSITPPLNHGNLTPDNILLDQQLRTKVSDAGLARTLSENHSNMLECYKHVGILAYMPPEVDTDCSTATDVFSFGVVFLEMLCEMYPQPVADPVIPEPDHLNSSADRTQNEIERRRMYLNLIQDRPFCSEIIQHCLSDEPEQRPVADFIANIFRNKGHEWKNNVPGNSAKIELPHSFIFPPPSDQMRGSEIMTPTEKLMLGNLLNSPSPAEPSKSMSVMWSEANKHGELTDANKIYSNPLPGPSYYTPAGFAPFPMSQRGNFGPFMGPHIPIPFPTVPSYNYNPRKNRMPLQPVPEILSNYTPDMEALRIEAGEMYIERLESSAQLEPISTDHVPLPQKIDRCEVISCDKILFLYDLQEGFTYAYDTMVQKWNEVPQCPRVGAAPVFYKNQLVVLGGKKDPSCTFIGKELFALEYDPLHSSWSQKYASMLRHRRFAVAFSYREFIVVIGGDSGLNSVEVYSGTKDVWSRAANFIETSRFVDSAVVINDHAYVLLSAQTKQTLNKYSVVYWANLSVLNEGSDDLVWFLLDDKIAQPSYALAKWDSFLFAVTCVRQSYSELLVYDMERNRWAFLCSLKVRHTLCGTGVLQTGHNCAQIFILGGNNREGVGDLVSVKSLI</sequence>
<keyword evidence="1" id="KW-0067">ATP-binding</keyword>
<dbReference type="InterPro" id="IPR011009">
    <property type="entry name" value="Kinase-like_dom_sf"/>
</dbReference>
<organism evidence="3 4">
    <name type="scientific">Oopsacas minuta</name>
    <dbReference type="NCBI Taxonomy" id="111878"/>
    <lineage>
        <taxon>Eukaryota</taxon>
        <taxon>Metazoa</taxon>
        <taxon>Porifera</taxon>
        <taxon>Hexactinellida</taxon>
        <taxon>Hexasterophora</taxon>
        <taxon>Lyssacinosida</taxon>
        <taxon>Leucopsacidae</taxon>
        <taxon>Oopsacas</taxon>
    </lineage>
</organism>
<evidence type="ECO:0000313" key="3">
    <source>
        <dbReference type="EMBL" id="KAI6650722.1"/>
    </source>
</evidence>
<protein>
    <recommendedName>
        <fullName evidence="2">Protein kinase domain-containing protein</fullName>
    </recommendedName>
</protein>
<dbReference type="Gene3D" id="1.10.510.10">
    <property type="entry name" value="Transferase(Phosphotransferase) domain 1"/>
    <property type="match status" value="1"/>
</dbReference>
<evidence type="ECO:0000256" key="1">
    <source>
        <dbReference type="PROSITE-ProRule" id="PRU10141"/>
    </source>
</evidence>
<comment type="caution">
    <text evidence="3">The sequence shown here is derived from an EMBL/GenBank/DDBJ whole genome shotgun (WGS) entry which is preliminary data.</text>
</comment>
<dbReference type="InterPro" id="IPR001245">
    <property type="entry name" value="Ser-Thr/Tyr_kinase_cat_dom"/>
</dbReference>
<dbReference type="PROSITE" id="PS50011">
    <property type="entry name" value="PROTEIN_KINASE_DOM"/>
    <property type="match status" value="1"/>
</dbReference>
<evidence type="ECO:0000259" key="2">
    <source>
        <dbReference type="PROSITE" id="PS50011"/>
    </source>
</evidence>
<name>A0AAV7JPH0_9METZ</name>